<dbReference type="GO" id="GO:0032139">
    <property type="term" value="F:dinucleotide insertion or deletion binding"/>
    <property type="evidence" value="ECO:0007669"/>
    <property type="project" value="Ensembl"/>
</dbReference>
<dbReference type="PANTHER" id="PTHR11352:SF0">
    <property type="entry name" value="PROLIFERATING CELL NUCLEAR ANTIGEN"/>
    <property type="match status" value="1"/>
</dbReference>
<dbReference type="GO" id="GO:0045740">
    <property type="term" value="P:positive regulation of DNA replication"/>
    <property type="evidence" value="ECO:0007669"/>
    <property type="project" value="Ensembl"/>
</dbReference>
<dbReference type="NCBIfam" id="TIGR00590">
    <property type="entry name" value="pcna"/>
    <property type="match status" value="1"/>
</dbReference>
<dbReference type="GO" id="GO:0003684">
    <property type="term" value="F:damaged DNA binding"/>
    <property type="evidence" value="ECO:0007669"/>
    <property type="project" value="Ensembl"/>
</dbReference>
<evidence type="ECO:0000256" key="2">
    <source>
        <dbReference type="ARBA" id="ARBA00010462"/>
    </source>
</evidence>
<reference evidence="12" key="2">
    <citation type="submission" date="2025-05" db="UniProtKB">
        <authorList>
            <consortium name="Ensembl"/>
        </authorList>
    </citation>
    <scope>IDENTIFICATION</scope>
</reference>
<dbReference type="GO" id="GO:0070182">
    <property type="term" value="F:DNA polymerase binding"/>
    <property type="evidence" value="ECO:0007669"/>
    <property type="project" value="Ensembl"/>
</dbReference>
<gene>
    <name evidence="12" type="primary">PCNA</name>
</gene>
<dbReference type="GO" id="GO:0006272">
    <property type="term" value="P:leading strand elongation"/>
    <property type="evidence" value="ECO:0007669"/>
    <property type="project" value="TreeGrafter"/>
</dbReference>
<keyword evidence="4 8" id="KW-0238">DNA-binding</keyword>
<dbReference type="GO" id="GO:0035035">
    <property type="term" value="F:histone acetyltransferase binding"/>
    <property type="evidence" value="ECO:0007669"/>
    <property type="project" value="Ensembl"/>
</dbReference>
<dbReference type="InterPro" id="IPR022649">
    <property type="entry name" value="Pr_cel_nuc_antig_C"/>
</dbReference>
<evidence type="ECO:0000259" key="10">
    <source>
        <dbReference type="Pfam" id="PF00705"/>
    </source>
</evidence>
<evidence type="ECO:0000256" key="8">
    <source>
        <dbReference type="RuleBase" id="RU003671"/>
    </source>
</evidence>
<proteinExistence type="inferred from homology"/>
<dbReference type="GO" id="GO:0006287">
    <property type="term" value="P:base-excision repair, gap-filling"/>
    <property type="evidence" value="ECO:0007669"/>
    <property type="project" value="Ensembl"/>
</dbReference>
<evidence type="ECO:0000256" key="1">
    <source>
        <dbReference type="ARBA" id="ARBA00004123"/>
    </source>
</evidence>
<evidence type="ECO:0000313" key="12">
    <source>
        <dbReference type="Ensembl" id="ENSBIXP00000014892.1"/>
    </source>
</evidence>
<dbReference type="GO" id="GO:0070557">
    <property type="term" value="C:PCNA-p21 complex"/>
    <property type="evidence" value="ECO:0007669"/>
    <property type="project" value="Ensembl"/>
</dbReference>
<dbReference type="GO" id="GO:0045739">
    <property type="term" value="P:positive regulation of DNA repair"/>
    <property type="evidence" value="ECO:0007669"/>
    <property type="project" value="Ensembl"/>
</dbReference>
<evidence type="ECO:0000256" key="5">
    <source>
        <dbReference type="ARBA" id="ARBA00023242"/>
    </source>
</evidence>
<dbReference type="SUPFAM" id="SSF55979">
    <property type="entry name" value="DNA clamp"/>
    <property type="match status" value="2"/>
</dbReference>
<dbReference type="Pfam" id="PF00705">
    <property type="entry name" value="PCNA_N"/>
    <property type="match status" value="1"/>
</dbReference>
<evidence type="ECO:0000256" key="6">
    <source>
        <dbReference type="ARBA" id="ARBA00045553"/>
    </source>
</evidence>
<dbReference type="AlphaFoldDB" id="A0A4W2D824"/>
<evidence type="ECO:0000313" key="13">
    <source>
        <dbReference type="Proteomes" id="UP000314981"/>
    </source>
</evidence>
<dbReference type="GO" id="GO:0006325">
    <property type="term" value="P:chromatin organization"/>
    <property type="evidence" value="ECO:0007669"/>
    <property type="project" value="Ensembl"/>
</dbReference>
<dbReference type="Ensembl" id="ENSBIXT00005044252.1">
    <property type="protein sequence ID" value="ENSBIXP00005008541.1"/>
    <property type="gene ID" value="ENSBIXG00005013593.1"/>
</dbReference>
<comment type="subcellular location">
    <subcellularLocation>
        <location evidence="1 7">Nucleus</location>
    </subcellularLocation>
</comment>
<accession>A0A4W2D824</accession>
<sequence length="326" mass="34712">MLPAAAPESKGETTPLCAPPTGLWGTPLPRPRPPGAAATLSSGGASGSRATLCLSSVMLETPALSSRCRVAQTPGPARGLCSASPELPKQSAATQRLACPTAAQPPALELGPARLSRRPFTRAELDQPSPASACWLLFCMSKILKCAGNEDIITLRAEDNADTLALVFEAPNQEKVSDYEMKLMDLDVEQLGIPEQEYSCVVKMPSGEFARICRDLSHIGDAVVISCAKDGVKFSASGELGNGNIKLSQTSNVDKEEEAVAIEMNEPVQLTFALRYLNFFTKATPLSPTVTLSMSADVPLVVEYKIADMGHLKYYLAPKIEDEEGS</sequence>
<dbReference type="PRINTS" id="PR00339">
    <property type="entry name" value="PCNACYCLIN"/>
</dbReference>
<feature type="domain" description="Proliferating cell nuclear antigen PCNA N-terminal" evidence="10">
    <location>
        <begin position="138"/>
        <end position="189"/>
    </location>
</feature>
<evidence type="ECO:0000313" key="14">
    <source>
        <dbReference type="Proteomes" id="UP000429181"/>
    </source>
</evidence>
<dbReference type="GO" id="GO:1902990">
    <property type="term" value="P:mitotic telomere maintenance via semi-conservative replication"/>
    <property type="evidence" value="ECO:0007669"/>
    <property type="project" value="Ensembl"/>
</dbReference>
<dbReference type="Ensembl" id="ENSBIXT00000026055.1">
    <property type="protein sequence ID" value="ENSBIXP00000014892.1"/>
    <property type="gene ID" value="ENSBIXG00000019502.1"/>
</dbReference>
<name>A0A4W2D824_BOBOX</name>
<feature type="region of interest" description="Disordered" evidence="9">
    <location>
        <begin position="1"/>
        <end position="46"/>
    </location>
</feature>
<dbReference type="Proteomes" id="UP000314981">
    <property type="component" value="Chromosome 13"/>
</dbReference>
<dbReference type="FunFam" id="3.70.10.10:FF:000001">
    <property type="entry name" value="Proliferating cell nuclear antigen"/>
    <property type="match status" value="1"/>
</dbReference>
<dbReference type="GO" id="GO:0016604">
    <property type="term" value="C:nuclear body"/>
    <property type="evidence" value="ECO:0007669"/>
    <property type="project" value="Ensembl"/>
</dbReference>
<dbReference type="Proteomes" id="UP000429181">
    <property type="component" value="Chromosome 13"/>
</dbReference>
<dbReference type="Pfam" id="PF02747">
    <property type="entry name" value="PCNA_C"/>
    <property type="match status" value="1"/>
</dbReference>
<dbReference type="GO" id="GO:0032405">
    <property type="term" value="F:MutLalpha complex binding"/>
    <property type="evidence" value="ECO:0007669"/>
    <property type="project" value="Ensembl"/>
</dbReference>
<comment type="function">
    <text evidence="7">This protein is an auxiliary protein of DNA polymerase delta and is involved in the control of eukaryotic DNA replication by increasing the polymerase's processivity during elongation of the leading strand.</text>
</comment>
<dbReference type="CDD" id="cd00577">
    <property type="entry name" value="PCNA"/>
    <property type="match status" value="1"/>
</dbReference>
<dbReference type="GO" id="GO:0006298">
    <property type="term" value="P:mismatch repair"/>
    <property type="evidence" value="ECO:0007669"/>
    <property type="project" value="Ensembl"/>
</dbReference>
<dbReference type="GO" id="GO:0005652">
    <property type="term" value="C:nuclear lamina"/>
    <property type="evidence" value="ECO:0007669"/>
    <property type="project" value="Ensembl"/>
</dbReference>
<dbReference type="GO" id="GO:0005813">
    <property type="term" value="C:centrosome"/>
    <property type="evidence" value="ECO:0007669"/>
    <property type="project" value="Ensembl"/>
</dbReference>
<dbReference type="GO" id="GO:0001673">
    <property type="term" value="C:male germ cell nucleus"/>
    <property type="evidence" value="ECO:0007669"/>
    <property type="project" value="Ensembl"/>
</dbReference>
<feature type="domain" description="Proliferating cell nuclear antigen PCNA C-terminal" evidence="11">
    <location>
        <begin position="192"/>
        <end position="319"/>
    </location>
</feature>
<dbReference type="GO" id="GO:0071466">
    <property type="term" value="P:cellular response to xenobiotic stimulus"/>
    <property type="evidence" value="ECO:0007669"/>
    <property type="project" value="Ensembl"/>
</dbReference>
<comment type="similarity">
    <text evidence="2 8">Belongs to the PCNA family.</text>
</comment>
<dbReference type="GO" id="GO:0019985">
    <property type="term" value="P:translesion synthesis"/>
    <property type="evidence" value="ECO:0007669"/>
    <property type="project" value="Ensembl"/>
</dbReference>
<dbReference type="GO" id="GO:0034644">
    <property type="term" value="P:cellular response to UV"/>
    <property type="evidence" value="ECO:0007669"/>
    <property type="project" value="Ensembl"/>
</dbReference>
<dbReference type="GO" id="GO:0030971">
    <property type="term" value="F:receptor tyrosine kinase binding"/>
    <property type="evidence" value="ECO:0007669"/>
    <property type="project" value="Ensembl"/>
</dbReference>
<dbReference type="GO" id="GO:0031297">
    <property type="term" value="P:replication fork processing"/>
    <property type="evidence" value="ECO:0007669"/>
    <property type="project" value="Ensembl"/>
</dbReference>
<dbReference type="GO" id="GO:0000701">
    <property type="term" value="F:purine-specific mismatch base pair DNA N-glycosylase activity"/>
    <property type="evidence" value="ECO:0007669"/>
    <property type="project" value="Ensembl"/>
</dbReference>
<evidence type="ECO:0000256" key="7">
    <source>
        <dbReference type="RuleBase" id="RU000641"/>
    </source>
</evidence>
<dbReference type="GO" id="GO:0043596">
    <property type="term" value="C:nuclear replication fork"/>
    <property type="evidence" value="ECO:0007669"/>
    <property type="project" value="Ensembl"/>
</dbReference>
<dbReference type="GO" id="GO:0003682">
    <property type="term" value="F:chromatin binding"/>
    <property type="evidence" value="ECO:0007669"/>
    <property type="project" value="Ensembl"/>
</dbReference>
<dbReference type="Gene3D" id="3.70.10.10">
    <property type="match status" value="1"/>
</dbReference>
<dbReference type="GeneTree" id="ENSGT00390000004965"/>
<keyword evidence="5 7" id="KW-0539">Nucleus</keyword>
<protein>
    <recommendedName>
        <fullName evidence="7">DNA sliding clamp PCNA</fullName>
    </recommendedName>
</protein>
<evidence type="ECO:0000256" key="9">
    <source>
        <dbReference type="SAM" id="MobiDB-lite"/>
    </source>
</evidence>
<comment type="function">
    <text evidence="6">Auxiliary protein of DNA polymerase delta and epsilon, is involved in the control of eukaryotic DNA replication by increasing the polymerase's processibility during elongation of the leading strand. Induces a robust stimulatory effect on the 3'-5' exonuclease and 3'-phosphodiesterase, but not apurinic-apyrimidinic (AP) endonuclease, APEX2 activities. Has to be loaded onto DNA in order to be able to stimulate APEX2. Plays a key role in DNA damage response (DDR) by being conveniently positioned at the replication fork to coordinate DNA replication with DNA repair and DNA damage tolerance pathways. Acts as a loading platform to recruit DDR proteins that allow completion of DNA replication after DNA damage and promote postreplication repair: Monoubiquitinated PCNA leads to recruitment of translesion (TLS) polymerases, while 'Lys-63'-linked polyubiquitination of PCNA is involved in error-free pathway and employs recombination mechanisms to synthesize across the lesion.</text>
</comment>
<dbReference type="InterPro" id="IPR046938">
    <property type="entry name" value="DNA_clamp_sf"/>
</dbReference>
<dbReference type="InterPro" id="IPR000730">
    <property type="entry name" value="Pr_cel_nuc_antig"/>
</dbReference>
<dbReference type="GO" id="GO:0000122">
    <property type="term" value="P:negative regulation of transcription by RNA polymerase II"/>
    <property type="evidence" value="ECO:0007669"/>
    <property type="project" value="Ensembl"/>
</dbReference>
<keyword evidence="3 8" id="KW-0235">DNA replication</keyword>
<dbReference type="STRING" id="30522.A0A4W2D824"/>
<evidence type="ECO:0000256" key="4">
    <source>
        <dbReference type="ARBA" id="ARBA00023125"/>
    </source>
</evidence>
<dbReference type="GO" id="GO:0000307">
    <property type="term" value="C:cyclin-dependent protein kinase holoenzyme complex"/>
    <property type="evidence" value="ECO:0007669"/>
    <property type="project" value="Ensembl"/>
</dbReference>
<organism evidence="12 13">
    <name type="scientific">Bos indicus x Bos taurus</name>
    <name type="common">Hybrid cattle</name>
    <dbReference type="NCBI Taxonomy" id="30522"/>
    <lineage>
        <taxon>Eukaryota</taxon>
        <taxon>Metazoa</taxon>
        <taxon>Chordata</taxon>
        <taxon>Craniata</taxon>
        <taxon>Vertebrata</taxon>
        <taxon>Euteleostomi</taxon>
        <taxon>Mammalia</taxon>
        <taxon>Eutheria</taxon>
        <taxon>Laurasiatheria</taxon>
        <taxon>Artiodactyla</taxon>
        <taxon>Ruminantia</taxon>
        <taxon>Pecora</taxon>
        <taxon>Bovidae</taxon>
        <taxon>Bovinae</taxon>
        <taxon>Bos</taxon>
    </lineage>
</organism>
<evidence type="ECO:0000259" key="11">
    <source>
        <dbReference type="Pfam" id="PF02747"/>
    </source>
</evidence>
<keyword evidence="13" id="KW-1185">Reference proteome</keyword>
<dbReference type="PANTHER" id="PTHR11352">
    <property type="entry name" value="PROLIFERATING CELL NUCLEAR ANTIGEN"/>
    <property type="match status" value="1"/>
</dbReference>
<dbReference type="GO" id="GO:0043626">
    <property type="term" value="C:PCNA complex"/>
    <property type="evidence" value="ECO:0007669"/>
    <property type="project" value="Ensembl"/>
</dbReference>
<reference evidence="13 14" key="1">
    <citation type="submission" date="2018-11" db="EMBL/GenBank/DDBJ databases">
        <title>Haplotype-resolved cattle genomes.</title>
        <authorList>
            <person name="Low W.Y."/>
            <person name="Tearle R."/>
            <person name="Bickhart D.M."/>
            <person name="Rosen B.D."/>
            <person name="Koren S."/>
            <person name="Rhie A."/>
            <person name="Hiendleder S."/>
            <person name="Phillippy A.M."/>
            <person name="Smith T.P.L."/>
            <person name="Williams J.L."/>
        </authorList>
    </citation>
    <scope>NUCLEOTIDE SEQUENCE [LARGE SCALE GENOMIC DNA]</scope>
</reference>
<dbReference type="GO" id="GO:0000785">
    <property type="term" value="C:chromatin"/>
    <property type="evidence" value="ECO:0007669"/>
    <property type="project" value="Ensembl"/>
</dbReference>
<dbReference type="GO" id="GO:0030855">
    <property type="term" value="P:epithelial cell differentiation"/>
    <property type="evidence" value="ECO:0007669"/>
    <property type="project" value="Ensembl"/>
</dbReference>
<dbReference type="GO" id="GO:0042802">
    <property type="term" value="F:identical protein binding"/>
    <property type="evidence" value="ECO:0007669"/>
    <property type="project" value="Ensembl"/>
</dbReference>
<dbReference type="InterPro" id="IPR022648">
    <property type="entry name" value="Pr_cel_nuc_antig_N"/>
</dbReference>
<dbReference type="GO" id="GO:0030337">
    <property type="term" value="F:DNA polymerase processivity factor activity"/>
    <property type="evidence" value="ECO:0007669"/>
    <property type="project" value="InterPro"/>
</dbReference>
<evidence type="ECO:0000256" key="3">
    <source>
        <dbReference type="ARBA" id="ARBA00022705"/>
    </source>
</evidence>